<sequence>MVLYESRLITDIRSLEAPVAHITSFGRFLFDLIECTQVIVQGSILGPVLLNIFINDLDKEIKGSSTWVTATPCGVTSFGKSAWEVARWKRLVDSQLNMSQCAQVSKKANSILACIRNSVVIDSSTRGNMILDLLITNASKLIGNVKIGGSMDYSDHALEFTVLRDMDQVKSKVRILNFRKANFQLFKELVNRTP</sequence>
<gene>
    <name evidence="1" type="ORF">llap_405</name>
</gene>
<dbReference type="GO" id="GO:0031012">
    <property type="term" value="C:extracellular matrix"/>
    <property type="evidence" value="ECO:0007669"/>
    <property type="project" value="TreeGrafter"/>
</dbReference>
<dbReference type="PANTHER" id="PTHR33395:SF22">
    <property type="entry name" value="REVERSE TRANSCRIPTASE DOMAIN-CONTAINING PROTEIN"/>
    <property type="match status" value="1"/>
</dbReference>
<name>A0A2I0UTL0_LIMLA</name>
<proteinExistence type="predicted"/>
<dbReference type="AlphaFoldDB" id="A0A2I0UTL0"/>
<dbReference type="Proteomes" id="UP000233556">
    <property type="component" value="Unassembled WGS sequence"/>
</dbReference>
<dbReference type="EMBL" id="KZ505639">
    <property type="protein sequence ID" value="PKU49366.1"/>
    <property type="molecule type" value="Genomic_DNA"/>
</dbReference>
<organism evidence="1 2">
    <name type="scientific">Limosa lapponica baueri</name>
    <dbReference type="NCBI Taxonomy" id="1758121"/>
    <lineage>
        <taxon>Eukaryota</taxon>
        <taxon>Metazoa</taxon>
        <taxon>Chordata</taxon>
        <taxon>Craniata</taxon>
        <taxon>Vertebrata</taxon>
        <taxon>Euteleostomi</taxon>
        <taxon>Archelosauria</taxon>
        <taxon>Archosauria</taxon>
        <taxon>Dinosauria</taxon>
        <taxon>Saurischia</taxon>
        <taxon>Theropoda</taxon>
        <taxon>Coelurosauria</taxon>
        <taxon>Aves</taxon>
        <taxon>Neognathae</taxon>
        <taxon>Neoaves</taxon>
        <taxon>Charadriiformes</taxon>
        <taxon>Scolopacidae</taxon>
        <taxon>Limosa</taxon>
    </lineage>
</organism>
<dbReference type="PANTHER" id="PTHR33395">
    <property type="entry name" value="TRANSCRIPTASE, PUTATIVE-RELATED-RELATED"/>
    <property type="match status" value="1"/>
</dbReference>
<reference evidence="2" key="2">
    <citation type="submission" date="2017-12" db="EMBL/GenBank/DDBJ databases">
        <title>Genome sequence of the Bar-tailed Godwit (Limosa lapponica baueri).</title>
        <authorList>
            <person name="Lima N.C.B."/>
            <person name="Parody-Merino A.M."/>
            <person name="Battley P.F."/>
            <person name="Fidler A.E."/>
            <person name="Prosdocimi F."/>
        </authorList>
    </citation>
    <scope>NUCLEOTIDE SEQUENCE [LARGE SCALE GENOMIC DNA]</scope>
</reference>
<keyword evidence="2" id="KW-1185">Reference proteome</keyword>
<dbReference type="GO" id="GO:0007508">
    <property type="term" value="P:larval heart development"/>
    <property type="evidence" value="ECO:0007669"/>
    <property type="project" value="TreeGrafter"/>
</dbReference>
<evidence type="ECO:0000313" key="2">
    <source>
        <dbReference type="Proteomes" id="UP000233556"/>
    </source>
</evidence>
<reference evidence="2" key="1">
    <citation type="submission" date="2017-11" db="EMBL/GenBank/DDBJ databases">
        <authorList>
            <person name="Lima N.C."/>
            <person name="Parody-Merino A.M."/>
            <person name="Battley P.F."/>
            <person name="Fidler A.E."/>
            <person name="Prosdocimi F."/>
        </authorList>
    </citation>
    <scope>NUCLEOTIDE SEQUENCE [LARGE SCALE GENOMIC DNA]</scope>
</reference>
<dbReference type="OrthoDB" id="10220838at2759"/>
<protein>
    <submittedName>
        <fullName evidence="1">Nedd4-binding protein 2-like 2</fullName>
    </submittedName>
</protein>
<dbReference type="GO" id="GO:0061343">
    <property type="term" value="P:cell adhesion involved in heart morphogenesis"/>
    <property type="evidence" value="ECO:0007669"/>
    <property type="project" value="TreeGrafter"/>
</dbReference>
<evidence type="ECO:0000313" key="1">
    <source>
        <dbReference type="EMBL" id="PKU49366.1"/>
    </source>
</evidence>
<accession>A0A2I0UTL0</accession>